<dbReference type="InterPro" id="IPR036097">
    <property type="entry name" value="HisK_dim/P_sf"/>
</dbReference>
<dbReference type="SMART" id="SM00304">
    <property type="entry name" value="HAMP"/>
    <property type="match status" value="1"/>
</dbReference>
<dbReference type="SUPFAM" id="SSF158472">
    <property type="entry name" value="HAMP domain-like"/>
    <property type="match status" value="1"/>
</dbReference>
<protein>
    <recommendedName>
        <fullName evidence="3">histidine kinase</fullName>
        <ecNumber evidence="3">2.7.13.3</ecNumber>
    </recommendedName>
</protein>
<feature type="domain" description="Histidine kinase" evidence="11">
    <location>
        <begin position="230"/>
        <end position="416"/>
    </location>
</feature>
<dbReference type="SMART" id="SM00388">
    <property type="entry name" value="HisKA"/>
    <property type="match status" value="1"/>
</dbReference>
<keyword evidence="7" id="KW-0418">Kinase</keyword>
<evidence type="ECO:0000256" key="8">
    <source>
        <dbReference type="ARBA" id="ARBA00022989"/>
    </source>
</evidence>
<comment type="subcellular location">
    <subcellularLocation>
        <location evidence="2">Membrane</location>
    </subcellularLocation>
</comment>
<name>A0ABY5YIC8_9DEIO</name>
<keyword evidence="9" id="KW-0902">Two-component regulatory system</keyword>
<evidence type="ECO:0000256" key="2">
    <source>
        <dbReference type="ARBA" id="ARBA00004370"/>
    </source>
</evidence>
<dbReference type="RefSeq" id="WP_260559833.1">
    <property type="nucleotide sequence ID" value="NZ_BAABEC010000181.1"/>
</dbReference>
<dbReference type="Gene3D" id="1.10.287.130">
    <property type="match status" value="1"/>
</dbReference>
<dbReference type="InterPro" id="IPR036890">
    <property type="entry name" value="HATPase_C_sf"/>
</dbReference>
<dbReference type="PROSITE" id="PS50885">
    <property type="entry name" value="HAMP"/>
    <property type="match status" value="1"/>
</dbReference>
<dbReference type="InterPro" id="IPR003660">
    <property type="entry name" value="HAMP_dom"/>
</dbReference>
<dbReference type="Pfam" id="PF00512">
    <property type="entry name" value="HisKA"/>
    <property type="match status" value="1"/>
</dbReference>
<dbReference type="Pfam" id="PF02518">
    <property type="entry name" value="HATPase_c"/>
    <property type="match status" value="1"/>
</dbReference>
<evidence type="ECO:0000259" key="12">
    <source>
        <dbReference type="PROSITE" id="PS50885"/>
    </source>
</evidence>
<evidence type="ECO:0000256" key="9">
    <source>
        <dbReference type="ARBA" id="ARBA00023012"/>
    </source>
</evidence>
<comment type="catalytic activity">
    <reaction evidence="1">
        <text>ATP + protein L-histidine = ADP + protein N-phospho-L-histidine.</text>
        <dbReference type="EC" id="2.7.13.3"/>
    </reaction>
</comment>
<sequence length="459" mass="49150">MLAAQRGRWSLRLKLTLGYALVFALTVLLGAVGVYFAARSSLTASLDQTLQETATVARASVETQKGRSFFAPELKASSDLSIELLSASGRLLASVGRDEDTVPPLKLGFISFAEQRVFTQAVGGGLYLRVSRPSDTLSHLLETLARILLLGSMLMIALACVAGYWLADRALRPVDAVARTAAAIAGRGDYRERVPALGGHDEMARLTNTVNAMLDQLEHTIEREKQFARIAAHELRTPLTVLKGRLELTLERPRDAAAYQKALSGMQGRVDDLIALSESLLALARTDAPVKLEPVELSASVLAAAEELSDAARNAGKQIKVSLTESWVVAEGDGVQRLLINLIENALKYGTGDVVTVHVERSTCTIGNGGTGPAQTDWARLLQPFERGTGVQSLAGSGLGLTLVAALTGRWNAELRPQWLPQRFNVSVRFQAVNRSALKPAAALTDERPSASSPSSAPL</sequence>
<gene>
    <name evidence="13" type="ORF">N0D28_12485</name>
</gene>
<dbReference type="SMART" id="SM00387">
    <property type="entry name" value="HATPase_c"/>
    <property type="match status" value="1"/>
</dbReference>
<dbReference type="Pfam" id="PF00672">
    <property type="entry name" value="HAMP"/>
    <property type="match status" value="1"/>
</dbReference>
<dbReference type="SUPFAM" id="SSF55874">
    <property type="entry name" value="ATPase domain of HSP90 chaperone/DNA topoisomerase II/histidine kinase"/>
    <property type="match status" value="1"/>
</dbReference>
<evidence type="ECO:0000313" key="14">
    <source>
        <dbReference type="Proteomes" id="UP001060261"/>
    </source>
</evidence>
<dbReference type="PANTHER" id="PTHR45436">
    <property type="entry name" value="SENSOR HISTIDINE KINASE YKOH"/>
    <property type="match status" value="1"/>
</dbReference>
<keyword evidence="4" id="KW-0597">Phosphoprotein</keyword>
<organism evidence="13 14">
    <name type="scientific">Deinococcus rubellus</name>
    <dbReference type="NCBI Taxonomy" id="1889240"/>
    <lineage>
        <taxon>Bacteria</taxon>
        <taxon>Thermotogati</taxon>
        <taxon>Deinococcota</taxon>
        <taxon>Deinococci</taxon>
        <taxon>Deinococcales</taxon>
        <taxon>Deinococcaceae</taxon>
        <taxon>Deinococcus</taxon>
    </lineage>
</organism>
<keyword evidence="6 10" id="KW-0812">Transmembrane</keyword>
<dbReference type="CDD" id="cd06225">
    <property type="entry name" value="HAMP"/>
    <property type="match status" value="1"/>
</dbReference>
<dbReference type="EMBL" id="CP104213">
    <property type="protein sequence ID" value="UWX63548.1"/>
    <property type="molecule type" value="Genomic_DNA"/>
</dbReference>
<keyword evidence="8 10" id="KW-1133">Transmembrane helix</keyword>
<evidence type="ECO:0000313" key="13">
    <source>
        <dbReference type="EMBL" id="UWX63548.1"/>
    </source>
</evidence>
<evidence type="ECO:0000256" key="4">
    <source>
        <dbReference type="ARBA" id="ARBA00022553"/>
    </source>
</evidence>
<evidence type="ECO:0000256" key="5">
    <source>
        <dbReference type="ARBA" id="ARBA00022679"/>
    </source>
</evidence>
<feature type="transmembrane region" description="Helical" evidence="10">
    <location>
        <begin position="147"/>
        <end position="167"/>
    </location>
</feature>
<dbReference type="PANTHER" id="PTHR45436:SF5">
    <property type="entry name" value="SENSOR HISTIDINE KINASE TRCS"/>
    <property type="match status" value="1"/>
</dbReference>
<feature type="domain" description="HAMP" evidence="12">
    <location>
        <begin position="168"/>
        <end position="222"/>
    </location>
</feature>
<evidence type="ECO:0000256" key="10">
    <source>
        <dbReference type="SAM" id="Phobius"/>
    </source>
</evidence>
<dbReference type="InterPro" id="IPR005467">
    <property type="entry name" value="His_kinase_dom"/>
</dbReference>
<dbReference type="InterPro" id="IPR050428">
    <property type="entry name" value="TCS_sensor_his_kinase"/>
</dbReference>
<dbReference type="Gene3D" id="3.30.565.10">
    <property type="entry name" value="Histidine kinase-like ATPase, C-terminal domain"/>
    <property type="match status" value="1"/>
</dbReference>
<evidence type="ECO:0000256" key="1">
    <source>
        <dbReference type="ARBA" id="ARBA00000085"/>
    </source>
</evidence>
<evidence type="ECO:0000256" key="6">
    <source>
        <dbReference type="ARBA" id="ARBA00022692"/>
    </source>
</evidence>
<feature type="transmembrane region" description="Helical" evidence="10">
    <location>
        <begin position="17"/>
        <end position="38"/>
    </location>
</feature>
<dbReference type="InterPro" id="IPR003594">
    <property type="entry name" value="HATPase_dom"/>
</dbReference>
<reference evidence="13" key="1">
    <citation type="submission" date="2022-09" db="EMBL/GenBank/DDBJ databases">
        <title>genome sequence of Deinococcus rubellus.</title>
        <authorList>
            <person name="Srinivasan S."/>
        </authorList>
    </citation>
    <scope>NUCLEOTIDE SEQUENCE</scope>
    <source>
        <strain evidence="13">Ant6</strain>
    </source>
</reference>
<proteinExistence type="predicted"/>
<dbReference type="SUPFAM" id="SSF47384">
    <property type="entry name" value="Homodimeric domain of signal transducing histidine kinase"/>
    <property type="match status" value="1"/>
</dbReference>
<evidence type="ECO:0000256" key="3">
    <source>
        <dbReference type="ARBA" id="ARBA00012438"/>
    </source>
</evidence>
<keyword evidence="5" id="KW-0808">Transferase</keyword>
<evidence type="ECO:0000256" key="7">
    <source>
        <dbReference type="ARBA" id="ARBA00022777"/>
    </source>
</evidence>
<dbReference type="InterPro" id="IPR003661">
    <property type="entry name" value="HisK_dim/P_dom"/>
</dbReference>
<dbReference type="CDD" id="cd00075">
    <property type="entry name" value="HATPase"/>
    <property type="match status" value="1"/>
</dbReference>
<accession>A0ABY5YIC8</accession>
<keyword evidence="10" id="KW-0472">Membrane</keyword>
<dbReference type="CDD" id="cd00082">
    <property type="entry name" value="HisKA"/>
    <property type="match status" value="1"/>
</dbReference>
<dbReference type="Proteomes" id="UP001060261">
    <property type="component" value="Chromosome"/>
</dbReference>
<dbReference type="EC" id="2.7.13.3" evidence="3"/>
<keyword evidence="14" id="KW-1185">Reference proteome</keyword>
<dbReference type="PROSITE" id="PS50109">
    <property type="entry name" value="HIS_KIN"/>
    <property type="match status" value="1"/>
</dbReference>
<evidence type="ECO:0000259" key="11">
    <source>
        <dbReference type="PROSITE" id="PS50109"/>
    </source>
</evidence>